<evidence type="ECO:0000256" key="2">
    <source>
        <dbReference type="ARBA" id="ARBA00022771"/>
    </source>
</evidence>
<evidence type="ECO:0000313" key="8">
    <source>
        <dbReference type="Proteomes" id="UP000193498"/>
    </source>
</evidence>
<evidence type="ECO:0000256" key="5">
    <source>
        <dbReference type="SAM" id="MobiDB-lite"/>
    </source>
</evidence>
<dbReference type="InterPro" id="IPR013083">
    <property type="entry name" value="Znf_RING/FYVE/PHD"/>
</dbReference>
<dbReference type="InterPro" id="IPR017907">
    <property type="entry name" value="Znf_RING_CS"/>
</dbReference>
<evidence type="ECO:0000313" key="7">
    <source>
        <dbReference type="EMBL" id="ORY00507.1"/>
    </source>
</evidence>
<proteinExistence type="predicted"/>
<feature type="region of interest" description="Disordered" evidence="5">
    <location>
        <begin position="217"/>
        <end position="255"/>
    </location>
</feature>
<dbReference type="Pfam" id="PF13445">
    <property type="entry name" value="zf-RING_UBOX"/>
    <property type="match status" value="1"/>
</dbReference>
<dbReference type="InterPro" id="IPR001841">
    <property type="entry name" value="Znf_RING"/>
</dbReference>
<feature type="region of interest" description="Disordered" evidence="5">
    <location>
        <begin position="175"/>
        <end position="200"/>
    </location>
</feature>
<feature type="region of interest" description="Disordered" evidence="5">
    <location>
        <begin position="428"/>
        <end position="466"/>
    </location>
</feature>
<dbReference type="SUPFAM" id="SSF57850">
    <property type="entry name" value="RING/U-box"/>
    <property type="match status" value="1"/>
</dbReference>
<name>A0A1Y1YRY7_9FUNG</name>
<dbReference type="InParanoid" id="A0A1Y1YRY7"/>
<dbReference type="OrthoDB" id="6105938at2759"/>
<feature type="compositionally biased region" description="Polar residues" evidence="5">
    <location>
        <begin position="397"/>
        <end position="415"/>
    </location>
</feature>
<keyword evidence="3" id="KW-0862">Zinc</keyword>
<keyword evidence="2 4" id="KW-0863">Zinc-finger</keyword>
<gene>
    <name evidence="7" type="ORF">K493DRAFT_298865</name>
</gene>
<feature type="compositionally biased region" description="Polar residues" evidence="5">
    <location>
        <begin position="369"/>
        <end position="383"/>
    </location>
</feature>
<dbReference type="PROSITE" id="PS50089">
    <property type="entry name" value="ZF_RING_2"/>
    <property type="match status" value="1"/>
</dbReference>
<protein>
    <recommendedName>
        <fullName evidence="6">RING-type domain-containing protein</fullName>
    </recommendedName>
</protein>
<dbReference type="GO" id="GO:0008270">
    <property type="term" value="F:zinc ion binding"/>
    <property type="evidence" value="ECO:0007669"/>
    <property type="project" value="UniProtKB-KW"/>
</dbReference>
<accession>A0A1Y1YRY7</accession>
<dbReference type="Gene3D" id="3.30.40.10">
    <property type="entry name" value="Zinc/RING finger domain, C3HC4 (zinc finger)"/>
    <property type="match status" value="1"/>
</dbReference>
<dbReference type="Proteomes" id="UP000193498">
    <property type="component" value="Unassembled WGS sequence"/>
</dbReference>
<comment type="caution">
    <text evidence="7">The sequence shown here is derived from an EMBL/GenBank/DDBJ whole genome shotgun (WGS) entry which is preliminary data.</text>
</comment>
<dbReference type="InterPro" id="IPR027370">
    <property type="entry name" value="Znf-RING_euk"/>
</dbReference>
<feature type="compositionally biased region" description="Polar residues" evidence="5">
    <location>
        <begin position="535"/>
        <end position="547"/>
    </location>
</feature>
<evidence type="ECO:0000259" key="6">
    <source>
        <dbReference type="PROSITE" id="PS50089"/>
    </source>
</evidence>
<evidence type="ECO:0000256" key="3">
    <source>
        <dbReference type="ARBA" id="ARBA00022833"/>
    </source>
</evidence>
<dbReference type="PROSITE" id="PS00518">
    <property type="entry name" value="ZF_RING_1"/>
    <property type="match status" value="1"/>
</dbReference>
<dbReference type="STRING" id="1314790.A0A1Y1YRY7"/>
<feature type="domain" description="RING-type" evidence="6">
    <location>
        <begin position="61"/>
        <end position="102"/>
    </location>
</feature>
<reference evidence="7 8" key="1">
    <citation type="submission" date="2016-07" db="EMBL/GenBank/DDBJ databases">
        <title>Pervasive Adenine N6-methylation of Active Genes in Fungi.</title>
        <authorList>
            <consortium name="DOE Joint Genome Institute"/>
            <person name="Mondo S.J."/>
            <person name="Dannebaum R.O."/>
            <person name="Kuo R.C."/>
            <person name="Labutti K."/>
            <person name="Haridas S."/>
            <person name="Kuo A."/>
            <person name="Salamov A."/>
            <person name="Ahrendt S.R."/>
            <person name="Lipzen A."/>
            <person name="Sullivan W."/>
            <person name="Andreopoulos W.B."/>
            <person name="Clum A."/>
            <person name="Lindquist E."/>
            <person name="Daum C."/>
            <person name="Ramamoorthy G.K."/>
            <person name="Gryganskyi A."/>
            <person name="Culley D."/>
            <person name="Magnuson J.K."/>
            <person name="James T.Y."/>
            <person name="O'Malley M.A."/>
            <person name="Stajich J.E."/>
            <person name="Spatafora J.W."/>
            <person name="Visel A."/>
            <person name="Grigoriev I.V."/>
        </authorList>
    </citation>
    <scope>NUCLEOTIDE SEQUENCE [LARGE SCALE GENOMIC DNA]</scope>
    <source>
        <strain evidence="7 8">CBS 931.73</strain>
    </source>
</reference>
<evidence type="ECO:0000256" key="1">
    <source>
        <dbReference type="ARBA" id="ARBA00022723"/>
    </source>
</evidence>
<sequence>MAVVDYLLEKSSKDRGYAMIKSPPLNDDEDSRDSSVLHVKPAELAENLLFQLQSIRQTLQCSICIETFQKPHTLQCGHTFCGPCLKQVYLLDSFDKANYKHCSTNSTLVALRDLTSVGQSKLADTVDFHKQNPFMTGEIWDPIFAEPEPLCSTRISEDTTFNSTNTIEQFDTFNSTNFTPTVESSTRQVETDLNPSTTEVTELPEPALLMRWDQTDATSTNVRQHHQRTNTSNGLLDYSFEQDDQGGHSSFLGNDANESYIETSENQLVARNISTETGLGNIDRHRDSGSRSSSTEDSGPLDYLDRNSTRGNPNIYCSSPIIPPISPPLESFLHGASEIIPDNSSVQERFSISQCPNCGWDLSRDNGASVESSDGPSIHSNVSVEERSSWMTEDEQTFYSDGSSVSSNYQSTSPRYQPFSDGDSIFSISHNFNSDSSQETLSDQNNEANTGNLEDTSSSSIYSTPATQEYNQEVNILIDRSSGLFSNMWDSALGQSEVQMNPSFLELGFLGLHDTLSQSTLSYDSDGSESHTPRSAESGNSTVSSND</sequence>
<feature type="region of interest" description="Disordered" evidence="5">
    <location>
        <begin position="366"/>
        <end position="416"/>
    </location>
</feature>
<dbReference type="EMBL" id="MCFE01000082">
    <property type="protein sequence ID" value="ORY00507.1"/>
    <property type="molecule type" value="Genomic_DNA"/>
</dbReference>
<keyword evidence="8" id="KW-1185">Reference proteome</keyword>
<keyword evidence="1" id="KW-0479">Metal-binding</keyword>
<feature type="region of interest" description="Disordered" evidence="5">
    <location>
        <begin position="521"/>
        <end position="547"/>
    </location>
</feature>
<organism evidence="7 8">
    <name type="scientific">Basidiobolus meristosporus CBS 931.73</name>
    <dbReference type="NCBI Taxonomy" id="1314790"/>
    <lineage>
        <taxon>Eukaryota</taxon>
        <taxon>Fungi</taxon>
        <taxon>Fungi incertae sedis</taxon>
        <taxon>Zoopagomycota</taxon>
        <taxon>Entomophthoromycotina</taxon>
        <taxon>Basidiobolomycetes</taxon>
        <taxon>Basidiobolales</taxon>
        <taxon>Basidiobolaceae</taxon>
        <taxon>Basidiobolus</taxon>
    </lineage>
</organism>
<dbReference type="AlphaFoldDB" id="A0A1Y1YRY7"/>
<feature type="region of interest" description="Disordered" evidence="5">
    <location>
        <begin position="275"/>
        <end position="309"/>
    </location>
</feature>
<evidence type="ECO:0000256" key="4">
    <source>
        <dbReference type="PROSITE-ProRule" id="PRU00175"/>
    </source>
</evidence>
<dbReference type="SMART" id="SM00184">
    <property type="entry name" value="RING"/>
    <property type="match status" value="1"/>
</dbReference>